<dbReference type="Pfam" id="PF00892">
    <property type="entry name" value="EamA"/>
    <property type="match status" value="2"/>
</dbReference>
<feature type="transmembrane region" description="Helical" evidence="2">
    <location>
        <begin position="174"/>
        <end position="192"/>
    </location>
</feature>
<proteinExistence type="inferred from homology"/>
<feature type="domain" description="EamA" evidence="3">
    <location>
        <begin position="3"/>
        <end position="132"/>
    </location>
</feature>
<evidence type="ECO:0000259" key="3">
    <source>
        <dbReference type="Pfam" id="PF00892"/>
    </source>
</evidence>
<dbReference type="EMBL" id="JADIXZ010000006">
    <property type="protein sequence ID" value="MBK6302019.1"/>
    <property type="molecule type" value="Genomic_DNA"/>
</dbReference>
<feature type="transmembrane region" description="Helical" evidence="2">
    <location>
        <begin position="62"/>
        <end position="83"/>
    </location>
</feature>
<organism evidence="4 5">
    <name type="scientific">Candidatus Phosphoribacter hodrii</name>
    <dbReference type="NCBI Taxonomy" id="2953743"/>
    <lineage>
        <taxon>Bacteria</taxon>
        <taxon>Bacillati</taxon>
        <taxon>Actinomycetota</taxon>
        <taxon>Actinomycetes</taxon>
        <taxon>Micrococcales</taxon>
        <taxon>Dermatophilaceae</taxon>
        <taxon>Candidatus Phosphoribacter</taxon>
    </lineage>
</organism>
<gene>
    <name evidence="4" type="ORF">IPF40_13590</name>
</gene>
<protein>
    <submittedName>
        <fullName evidence="4">DMT family transporter</fullName>
    </submittedName>
</protein>
<dbReference type="GO" id="GO:0016020">
    <property type="term" value="C:membrane"/>
    <property type="evidence" value="ECO:0007669"/>
    <property type="project" value="InterPro"/>
</dbReference>
<name>A0A934X8I5_9MICO</name>
<feature type="transmembrane region" description="Helical" evidence="2">
    <location>
        <begin position="89"/>
        <end position="108"/>
    </location>
</feature>
<feature type="transmembrane region" description="Helical" evidence="2">
    <location>
        <begin position="115"/>
        <end position="133"/>
    </location>
</feature>
<keyword evidence="2" id="KW-0472">Membrane</keyword>
<dbReference type="Proteomes" id="UP000718281">
    <property type="component" value="Unassembled WGS sequence"/>
</dbReference>
<evidence type="ECO:0000313" key="5">
    <source>
        <dbReference type="Proteomes" id="UP000718281"/>
    </source>
</evidence>
<reference evidence="4 5" key="1">
    <citation type="submission" date="2020-10" db="EMBL/GenBank/DDBJ databases">
        <title>Connecting structure to function with the recovery of over 1000 high-quality activated sludge metagenome-assembled genomes encoding full-length rRNA genes using long-read sequencing.</title>
        <authorList>
            <person name="Singleton C.M."/>
            <person name="Petriglieri F."/>
            <person name="Kristensen J.M."/>
            <person name="Kirkegaard R.H."/>
            <person name="Michaelsen T.Y."/>
            <person name="Andersen M.H."/>
            <person name="Karst S.M."/>
            <person name="Dueholm M.S."/>
            <person name="Nielsen P.H."/>
            <person name="Albertsen M."/>
        </authorList>
    </citation>
    <scope>NUCLEOTIDE SEQUENCE [LARGE SCALE GENOMIC DNA]</scope>
    <source>
        <strain evidence="4">AalE_18-Q3-R2-46_BAT3C.188</strain>
    </source>
</reference>
<evidence type="ECO:0000256" key="2">
    <source>
        <dbReference type="SAM" id="Phobius"/>
    </source>
</evidence>
<comment type="similarity">
    <text evidence="1">Belongs to the EamA transporter family.</text>
</comment>
<keyword evidence="2" id="KW-0812">Transmembrane</keyword>
<dbReference type="InterPro" id="IPR037185">
    <property type="entry name" value="EmrE-like"/>
</dbReference>
<evidence type="ECO:0000313" key="4">
    <source>
        <dbReference type="EMBL" id="MBK6302019.1"/>
    </source>
</evidence>
<comment type="caution">
    <text evidence="4">The sequence shown here is derived from an EMBL/GenBank/DDBJ whole genome shotgun (WGS) entry which is preliminary data.</text>
</comment>
<dbReference type="PANTHER" id="PTHR22911">
    <property type="entry name" value="ACYL-MALONYL CONDENSING ENZYME-RELATED"/>
    <property type="match status" value="1"/>
</dbReference>
<feature type="transmembrane region" description="Helical" evidence="2">
    <location>
        <begin position="258"/>
        <end position="277"/>
    </location>
</feature>
<feature type="transmembrane region" description="Helical" evidence="2">
    <location>
        <begin position="145"/>
        <end position="162"/>
    </location>
</feature>
<feature type="transmembrane region" description="Helical" evidence="2">
    <location>
        <begin position="228"/>
        <end position="251"/>
    </location>
</feature>
<dbReference type="InterPro" id="IPR000620">
    <property type="entry name" value="EamA_dom"/>
</dbReference>
<accession>A0A934X8I5</accession>
<feature type="transmembrane region" description="Helical" evidence="2">
    <location>
        <begin position="29"/>
        <end position="50"/>
    </location>
</feature>
<evidence type="ECO:0000256" key="1">
    <source>
        <dbReference type="ARBA" id="ARBA00007362"/>
    </source>
</evidence>
<feature type="domain" description="EamA" evidence="3">
    <location>
        <begin position="145"/>
        <end position="274"/>
    </location>
</feature>
<sequence length="279" mass="28155">MPALLALLSAAVWGASDFAAGVISRTLRPVVVVAWSQSMALVLLTAIVAFRGLPEQGFAGWFPWAMLAGVSGAMGLLCFYAALSTGTMGVVAPIAAVGSGIPVLLGVLSGEKPSALAWWGIAVAIAGVVLASGPEMKEGLGARPVLLACLAAVGFGVALFALDRGARVSLLHTLWGMRITSAIGYAALALAARSLGGVARRQVPVLAAVGAGDLAANALFGMASSMGMVSVAAVLGSLYPVMTILLARYFLNERLRRIQVIGSTLALCGVVLIAAGGRG</sequence>
<dbReference type="AlphaFoldDB" id="A0A934X8I5"/>
<keyword evidence="2" id="KW-1133">Transmembrane helix</keyword>
<dbReference type="SUPFAM" id="SSF103481">
    <property type="entry name" value="Multidrug resistance efflux transporter EmrE"/>
    <property type="match status" value="2"/>
</dbReference>